<keyword evidence="4" id="KW-0805">Transcription regulation</keyword>
<proteinExistence type="inferred from homology"/>
<accession>A0A1L9VWX7</accession>
<dbReference type="PANTHER" id="PTHR12707">
    <property type="entry name" value="PINN"/>
    <property type="match status" value="1"/>
</dbReference>
<evidence type="ECO:0000256" key="8">
    <source>
        <dbReference type="SAM" id="MobiDB-lite"/>
    </source>
</evidence>
<keyword evidence="5" id="KW-0804">Transcription</keyword>
<comment type="similarity">
    <text evidence="2">Belongs to the pinin family.</text>
</comment>
<dbReference type="VEuPathDB" id="FungiDB:ASPGLDRAFT_116495"/>
<evidence type="ECO:0000259" key="9">
    <source>
        <dbReference type="Pfam" id="PF04696"/>
    </source>
</evidence>
<feature type="compositionally biased region" description="Basic and acidic residues" evidence="8">
    <location>
        <begin position="50"/>
        <end position="77"/>
    </location>
</feature>
<dbReference type="GO" id="GO:0071013">
    <property type="term" value="C:catalytic step 2 spliceosome"/>
    <property type="evidence" value="ECO:0007669"/>
    <property type="project" value="TreeGrafter"/>
</dbReference>
<feature type="region of interest" description="Disordered" evidence="8">
    <location>
        <begin position="1"/>
        <end position="113"/>
    </location>
</feature>
<keyword evidence="11" id="KW-1185">Reference proteome</keyword>
<keyword evidence="6" id="KW-0508">mRNA splicing</keyword>
<gene>
    <name evidence="10" type="ORF">ASPGLDRAFT_116495</name>
</gene>
<dbReference type="RefSeq" id="XP_022405097.1">
    <property type="nucleotide sequence ID" value="XM_022539775.1"/>
</dbReference>
<dbReference type="InterPro" id="IPR006786">
    <property type="entry name" value="Pinin_SDK_MemA"/>
</dbReference>
<sequence>LASAVSLPDQDTVSSPPAEPTLKRKSSITDPDAKRRRLSSHSHASNDANPNDHEKENLESGREQKQRRGGRRDEERKRGQRLFGALLGTLSQSSNSTAQRRRADIERRQQDKLKVQDEEYDELKKKRREERLVIRKKEQKLYEEEAMRTRHSNLLAMARFLKTRTEPVLYYKPWELQREDEDIIQDQIEDTEKTVAREVAEFEARYPPPQQTEEENPPETKPKPQVGKEVEEDKPADHPAPVPEVESERKNETREPQETTHEASDRVDAETNRDQSFEDNNQHARTTHEPQPDPSEADHPDDGGEVVEEDNEDTVIY</sequence>
<dbReference type="GO" id="GO:0006397">
    <property type="term" value="P:mRNA processing"/>
    <property type="evidence" value="ECO:0007669"/>
    <property type="project" value="UniProtKB-KW"/>
</dbReference>
<dbReference type="InterPro" id="IPR039853">
    <property type="entry name" value="Pinin"/>
</dbReference>
<evidence type="ECO:0000256" key="2">
    <source>
        <dbReference type="ARBA" id="ARBA00010386"/>
    </source>
</evidence>
<feature type="non-terminal residue" evidence="10">
    <location>
        <position position="1"/>
    </location>
</feature>
<evidence type="ECO:0000256" key="7">
    <source>
        <dbReference type="ARBA" id="ARBA00023242"/>
    </source>
</evidence>
<evidence type="ECO:0000313" key="10">
    <source>
        <dbReference type="EMBL" id="OJJ88421.1"/>
    </source>
</evidence>
<dbReference type="GeneID" id="34456036"/>
<protein>
    <recommendedName>
        <fullName evidence="9">Pinin/SDK/MemA protein domain-containing protein</fullName>
    </recommendedName>
</protein>
<reference evidence="11" key="1">
    <citation type="journal article" date="2017" name="Genome Biol.">
        <title>Comparative genomics reveals high biological diversity and specific adaptations in the industrially and medically important fungal genus Aspergillus.</title>
        <authorList>
            <person name="de Vries R.P."/>
            <person name="Riley R."/>
            <person name="Wiebenga A."/>
            <person name="Aguilar-Osorio G."/>
            <person name="Amillis S."/>
            <person name="Uchima C.A."/>
            <person name="Anderluh G."/>
            <person name="Asadollahi M."/>
            <person name="Askin M."/>
            <person name="Barry K."/>
            <person name="Battaglia E."/>
            <person name="Bayram O."/>
            <person name="Benocci T."/>
            <person name="Braus-Stromeyer S.A."/>
            <person name="Caldana C."/>
            <person name="Canovas D."/>
            <person name="Cerqueira G.C."/>
            <person name="Chen F."/>
            <person name="Chen W."/>
            <person name="Choi C."/>
            <person name="Clum A."/>
            <person name="Dos Santos R.A."/>
            <person name="Damasio A.R."/>
            <person name="Diallinas G."/>
            <person name="Emri T."/>
            <person name="Fekete E."/>
            <person name="Flipphi M."/>
            <person name="Freyberg S."/>
            <person name="Gallo A."/>
            <person name="Gournas C."/>
            <person name="Habgood R."/>
            <person name="Hainaut M."/>
            <person name="Harispe M.L."/>
            <person name="Henrissat B."/>
            <person name="Hilden K.S."/>
            <person name="Hope R."/>
            <person name="Hossain A."/>
            <person name="Karabika E."/>
            <person name="Karaffa L."/>
            <person name="Karanyi Z."/>
            <person name="Krasevec N."/>
            <person name="Kuo A."/>
            <person name="Kusch H."/>
            <person name="LaButti K."/>
            <person name="Lagendijk E.L."/>
            <person name="Lapidus A."/>
            <person name="Levasseur A."/>
            <person name="Lindquist E."/>
            <person name="Lipzen A."/>
            <person name="Logrieco A.F."/>
            <person name="MacCabe A."/>
            <person name="Maekelae M.R."/>
            <person name="Malavazi I."/>
            <person name="Melin P."/>
            <person name="Meyer V."/>
            <person name="Mielnichuk N."/>
            <person name="Miskei M."/>
            <person name="Molnar A.P."/>
            <person name="Mule G."/>
            <person name="Ngan C.Y."/>
            <person name="Orejas M."/>
            <person name="Orosz E."/>
            <person name="Ouedraogo J.P."/>
            <person name="Overkamp K.M."/>
            <person name="Park H.-S."/>
            <person name="Perrone G."/>
            <person name="Piumi F."/>
            <person name="Punt P.J."/>
            <person name="Ram A.F."/>
            <person name="Ramon A."/>
            <person name="Rauscher S."/>
            <person name="Record E."/>
            <person name="Riano-Pachon D.M."/>
            <person name="Robert V."/>
            <person name="Roehrig J."/>
            <person name="Ruller R."/>
            <person name="Salamov A."/>
            <person name="Salih N.S."/>
            <person name="Samson R.A."/>
            <person name="Sandor E."/>
            <person name="Sanguinetti M."/>
            <person name="Schuetze T."/>
            <person name="Sepcic K."/>
            <person name="Shelest E."/>
            <person name="Sherlock G."/>
            <person name="Sophianopoulou V."/>
            <person name="Squina F.M."/>
            <person name="Sun H."/>
            <person name="Susca A."/>
            <person name="Todd R.B."/>
            <person name="Tsang A."/>
            <person name="Unkles S.E."/>
            <person name="van de Wiele N."/>
            <person name="van Rossen-Uffink D."/>
            <person name="Oliveira J.V."/>
            <person name="Vesth T.C."/>
            <person name="Visser J."/>
            <person name="Yu J.-H."/>
            <person name="Zhou M."/>
            <person name="Andersen M.R."/>
            <person name="Archer D.B."/>
            <person name="Baker S.E."/>
            <person name="Benoit I."/>
            <person name="Brakhage A.A."/>
            <person name="Braus G.H."/>
            <person name="Fischer R."/>
            <person name="Frisvad J.C."/>
            <person name="Goldman G.H."/>
            <person name="Houbraken J."/>
            <person name="Oakley B."/>
            <person name="Pocsi I."/>
            <person name="Scazzocchio C."/>
            <person name="Seiboth B."/>
            <person name="vanKuyk P.A."/>
            <person name="Wortman J."/>
            <person name="Dyer P.S."/>
            <person name="Grigoriev I.V."/>
        </authorList>
    </citation>
    <scope>NUCLEOTIDE SEQUENCE [LARGE SCALE GENOMIC DNA]</scope>
    <source>
        <strain evidence="11">CBS 516.65</strain>
    </source>
</reference>
<dbReference type="AlphaFoldDB" id="A0A1L9VWX7"/>
<dbReference type="OrthoDB" id="330772at2759"/>
<feature type="compositionally biased region" description="Basic and acidic residues" evidence="8">
    <location>
        <begin position="218"/>
        <end position="237"/>
    </location>
</feature>
<feature type="compositionally biased region" description="Basic and acidic residues" evidence="8">
    <location>
        <begin position="246"/>
        <end position="302"/>
    </location>
</feature>
<evidence type="ECO:0000256" key="1">
    <source>
        <dbReference type="ARBA" id="ARBA00004123"/>
    </source>
</evidence>
<dbReference type="GO" id="GO:0008380">
    <property type="term" value="P:RNA splicing"/>
    <property type="evidence" value="ECO:0007669"/>
    <property type="project" value="UniProtKB-KW"/>
</dbReference>
<dbReference type="Pfam" id="PF04696">
    <property type="entry name" value="Pinin_SDK_memA"/>
    <property type="match status" value="1"/>
</dbReference>
<dbReference type="PANTHER" id="PTHR12707:SF0">
    <property type="entry name" value="PININ"/>
    <property type="match status" value="1"/>
</dbReference>
<dbReference type="STRING" id="1160497.A0A1L9VWX7"/>
<feature type="compositionally biased region" description="Acidic residues" evidence="8">
    <location>
        <begin position="303"/>
        <end position="317"/>
    </location>
</feature>
<organism evidence="10 11">
    <name type="scientific">Aspergillus glaucus CBS 516.65</name>
    <dbReference type="NCBI Taxonomy" id="1160497"/>
    <lineage>
        <taxon>Eukaryota</taxon>
        <taxon>Fungi</taxon>
        <taxon>Dikarya</taxon>
        <taxon>Ascomycota</taxon>
        <taxon>Pezizomycotina</taxon>
        <taxon>Eurotiomycetes</taxon>
        <taxon>Eurotiomycetidae</taxon>
        <taxon>Eurotiales</taxon>
        <taxon>Aspergillaceae</taxon>
        <taxon>Aspergillus</taxon>
        <taxon>Aspergillus subgen. Aspergillus</taxon>
    </lineage>
</organism>
<feature type="compositionally biased region" description="Basic and acidic residues" evidence="8">
    <location>
        <begin position="101"/>
        <end position="113"/>
    </location>
</feature>
<comment type="subcellular location">
    <subcellularLocation>
        <location evidence="1">Nucleus</location>
    </subcellularLocation>
</comment>
<feature type="domain" description="Pinin/SDK/MemA protein" evidence="9">
    <location>
        <begin position="74"/>
        <end position="189"/>
    </location>
</feature>
<evidence type="ECO:0000313" key="11">
    <source>
        <dbReference type="Proteomes" id="UP000184300"/>
    </source>
</evidence>
<feature type="compositionally biased region" description="Polar residues" evidence="8">
    <location>
        <begin position="89"/>
        <end position="98"/>
    </location>
</feature>
<evidence type="ECO:0000256" key="6">
    <source>
        <dbReference type="ARBA" id="ARBA00023187"/>
    </source>
</evidence>
<feature type="region of interest" description="Disordered" evidence="8">
    <location>
        <begin position="185"/>
        <end position="317"/>
    </location>
</feature>
<dbReference type="Proteomes" id="UP000184300">
    <property type="component" value="Unassembled WGS sequence"/>
</dbReference>
<evidence type="ECO:0000256" key="5">
    <source>
        <dbReference type="ARBA" id="ARBA00023163"/>
    </source>
</evidence>
<evidence type="ECO:0000256" key="4">
    <source>
        <dbReference type="ARBA" id="ARBA00023015"/>
    </source>
</evidence>
<name>A0A1L9VWX7_ASPGL</name>
<evidence type="ECO:0000256" key="3">
    <source>
        <dbReference type="ARBA" id="ARBA00022664"/>
    </source>
</evidence>
<dbReference type="EMBL" id="KV878889">
    <property type="protein sequence ID" value="OJJ88421.1"/>
    <property type="molecule type" value="Genomic_DNA"/>
</dbReference>
<keyword evidence="3" id="KW-0507">mRNA processing</keyword>
<feature type="compositionally biased region" description="Basic and acidic residues" evidence="8">
    <location>
        <begin position="190"/>
        <end position="204"/>
    </location>
</feature>
<keyword evidence="7" id="KW-0539">Nucleus</keyword>